<evidence type="ECO:0000256" key="4">
    <source>
        <dbReference type="ARBA" id="ARBA00022827"/>
    </source>
</evidence>
<dbReference type="RefSeq" id="WP_379526581.1">
    <property type="nucleotide sequence ID" value="NZ_JBHSBI010000002.1"/>
</dbReference>
<dbReference type="PANTHER" id="PTHR11552:SF147">
    <property type="entry name" value="CHOLINE DEHYDROGENASE, MITOCHONDRIAL"/>
    <property type="match status" value="1"/>
</dbReference>
<dbReference type="InterPro" id="IPR036188">
    <property type="entry name" value="FAD/NAD-bd_sf"/>
</dbReference>
<evidence type="ECO:0000259" key="6">
    <source>
        <dbReference type="PROSITE" id="PS00623"/>
    </source>
</evidence>
<gene>
    <name evidence="8" type="ORF">ACFOY2_04275</name>
</gene>
<dbReference type="SUPFAM" id="SSF51905">
    <property type="entry name" value="FAD/NAD(P)-binding domain"/>
    <property type="match status" value="1"/>
</dbReference>
<comment type="similarity">
    <text evidence="2 5">Belongs to the GMC oxidoreductase family.</text>
</comment>
<dbReference type="InterPro" id="IPR012132">
    <property type="entry name" value="GMC_OxRdtase"/>
</dbReference>
<dbReference type="Gene3D" id="3.30.560.10">
    <property type="entry name" value="Glucose Oxidase, domain 3"/>
    <property type="match status" value="1"/>
</dbReference>
<dbReference type="PROSITE" id="PS00624">
    <property type="entry name" value="GMC_OXRED_2"/>
    <property type="match status" value="1"/>
</dbReference>
<comment type="cofactor">
    <cofactor evidence="1">
        <name>FAD</name>
        <dbReference type="ChEBI" id="CHEBI:57692"/>
    </cofactor>
</comment>
<name>A0ABV8G002_9ACTN</name>
<evidence type="ECO:0000256" key="1">
    <source>
        <dbReference type="ARBA" id="ARBA00001974"/>
    </source>
</evidence>
<accession>A0ABV8G002</accession>
<protein>
    <submittedName>
        <fullName evidence="8">GMC family oxidoreductase</fullName>
    </submittedName>
</protein>
<dbReference type="Proteomes" id="UP001595851">
    <property type="component" value="Unassembled WGS sequence"/>
</dbReference>
<dbReference type="Gene3D" id="3.50.50.60">
    <property type="entry name" value="FAD/NAD(P)-binding domain"/>
    <property type="match status" value="1"/>
</dbReference>
<dbReference type="PIRSF" id="PIRSF000137">
    <property type="entry name" value="Alcohol_oxidase"/>
    <property type="match status" value="1"/>
</dbReference>
<feature type="domain" description="Glucose-methanol-choline oxidoreductase N-terminal" evidence="6">
    <location>
        <begin position="79"/>
        <end position="102"/>
    </location>
</feature>
<keyword evidence="9" id="KW-1185">Reference proteome</keyword>
<evidence type="ECO:0000256" key="3">
    <source>
        <dbReference type="ARBA" id="ARBA00022630"/>
    </source>
</evidence>
<organism evidence="8 9">
    <name type="scientific">Nonomuraea purpurea</name>
    <dbReference type="NCBI Taxonomy" id="1849276"/>
    <lineage>
        <taxon>Bacteria</taxon>
        <taxon>Bacillati</taxon>
        <taxon>Actinomycetota</taxon>
        <taxon>Actinomycetes</taxon>
        <taxon>Streptosporangiales</taxon>
        <taxon>Streptosporangiaceae</taxon>
        <taxon>Nonomuraea</taxon>
    </lineage>
</organism>
<dbReference type="InterPro" id="IPR007867">
    <property type="entry name" value="GMC_OxRtase_C"/>
</dbReference>
<keyword evidence="3 5" id="KW-0285">Flavoprotein</keyword>
<dbReference type="PROSITE" id="PS00623">
    <property type="entry name" value="GMC_OXRED_1"/>
    <property type="match status" value="1"/>
</dbReference>
<feature type="domain" description="Glucose-methanol-choline oxidoreductase N-terminal" evidence="7">
    <location>
        <begin position="246"/>
        <end position="260"/>
    </location>
</feature>
<evidence type="ECO:0000256" key="5">
    <source>
        <dbReference type="RuleBase" id="RU003968"/>
    </source>
</evidence>
<dbReference type="PANTHER" id="PTHR11552">
    <property type="entry name" value="GLUCOSE-METHANOL-CHOLINE GMC OXIDOREDUCTASE"/>
    <property type="match status" value="1"/>
</dbReference>
<evidence type="ECO:0000313" key="8">
    <source>
        <dbReference type="EMBL" id="MFC4006424.1"/>
    </source>
</evidence>
<dbReference type="Pfam" id="PF00732">
    <property type="entry name" value="GMC_oxred_N"/>
    <property type="match status" value="1"/>
</dbReference>
<evidence type="ECO:0000256" key="2">
    <source>
        <dbReference type="ARBA" id="ARBA00010790"/>
    </source>
</evidence>
<evidence type="ECO:0000313" key="9">
    <source>
        <dbReference type="Proteomes" id="UP001595851"/>
    </source>
</evidence>
<sequence length="514" mass="55302">MEYDYVIVGAGSAGCVLAGRLSADPGTSVALVEAGGKDDKLEIRMPAAFAKLFKTDYDWNFTTSKQGEMSGRELYWPRGKVLGGSSSLNAQMWVRGCQRDYDQWGVPGWAYDDVLPYFVRAEHRVGTNQGEVYGTSGPLYISELRSPNVTTAAFLSACEELGLTRLGELNGRSNEGYCPTPVTQNRGRRWSSADAYLRPAISRPNLHVITEAAVGRVVFEGRRAVGVEHSGGAQVRARREVILSAGTIGSPCLLMRSGVGAADELRDAGVTVVRESPEVGKNLQDHLSSGVYVECRQPVTLTKAESIGNLLRYIVLRSGMLTTNVGEAVAFIRTSAEEPAPDIELIFAPGPFVDHGLTPPTGHGITVGVVLLQPESRGRVGLSGRDVVIDPGYLAEEADVRRLVAGLKTAKRLLATAAMKPFAGGPMAPYWAPESDEELARWIRERGETLYHPVGTCRMGADEGSVVDPSLRVRGVEGLRVADVSIMPTLNRGHTHAPATMIGEKAADLIKNDT</sequence>
<proteinExistence type="inferred from homology"/>
<comment type="caution">
    <text evidence="8">The sequence shown here is derived from an EMBL/GenBank/DDBJ whole genome shotgun (WGS) entry which is preliminary data.</text>
</comment>
<dbReference type="Pfam" id="PF05199">
    <property type="entry name" value="GMC_oxred_C"/>
    <property type="match status" value="1"/>
</dbReference>
<dbReference type="EMBL" id="JBHSBI010000002">
    <property type="protein sequence ID" value="MFC4006424.1"/>
    <property type="molecule type" value="Genomic_DNA"/>
</dbReference>
<reference evidence="9" key="1">
    <citation type="journal article" date="2019" name="Int. J. Syst. Evol. Microbiol.">
        <title>The Global Catalogue of Microorganisms (GCM) 10K type strain sequencing project: providing services to taxonomists for standard genome sequencing and annotation.</title>
        <authorList>
            <consortium name="The Broad Institute Genomics Platform"/>
            <consortium name="The Broad Institute Genome Sequencing Center for Infectious Disease"/>
            <person name="Wu L."/>
            <person name="Ma J."/>
        </authorList>
    </citation>
    <scope>NUCLEOTIDE SEQUENCE [LARGE SCALE GENOMIC DNA]</scope>
    <source>
        <strain evidence="9">TBRC 1276</strain>
    </source>
</reference>
<keyword evidence="4 5" id="KW-0274">FAD</keyword>
<dbReference type="InterPro" id="IPR000172">
    <property type="entry name" value="GMC_OxRdtase_N"/>
</dbReference>
<evidence type="ECO:0000259" key="7">
    <source>
        <dbReference type="PROSITE" id="PS00624"/>
    </source>
</evidence>
<dbReference type="SUPFAM" id="SSF54373">
    <property type="entry name" value="FAD-linked reductases, C-terminal domain"/>
    <property type="match status" value="1"/>
</dbReference>